<dbReference type="InterPro" id="IPR032791">
    <property type="entry name" value="YhfZ_C"/>
</dbReference>
<reference evidence="4" key="1">
    <citation type="journal article" date="2013" name="Genome Announc.">
        <title>First genome sequence of a syntrophic acetate-oxidizing bacterium, Tepidanaerobacter acetatoxydans strain Re1.</title>
        <authorList>
            <person name="Manzoor S."/>
            <person name="Bongcam-Rudloff E."/>
            <person name="Schnurer A."/>
            <person name="Muller B."/>
        </authorList>
    </citation>
    <scope>NUCLEOTIDE SEQUENCE [LARGE SCALE GENOMIC DNA]</scope>
    <source>
        <strain evidence="4">Re1</strain>
    </source>
</reference>
<dbReference type="CDD" id="cd13533">
    <property type="entry name" value="PBP2_Yhfz"/>
    <property type="match status" value="1"/>
</dbReference>
<protein>
    <submittedName>
        <fullName evidence="3">Uncharacterized protein</fullName>
    </submittedName>
</protein>
<dbReference type="NCBIfam" id="NF041241">
    <property type="entry name" value="YhfZ_full"/>
    <property type="match status" value="1"/>
</dbReference>
<dbReference type="KEGG" id="tae:TepiRe1_2190"/>
<evidence type="ECO:0000259" key="1">
    <source>
        <dbReference type="Pfam" id="PF14502"/>
    </source>
</evidence>
<dbReference type="eggNOG" id="COG0715">
    <property type="taxonomic scope" value="Bacteria"/>
</dbReference>
<gene>
    <name evidence="3" type="ordered locus">TEPIRE1_2190</name>
</gene>
<dbReference type="RefSeq" id="WP_013779081.1">
    <property type="nucleotide sequence ID" value="NC_015519.1"/>
</dbReference>
<name>F4LR07_TEPAE</name>
<evidence type="ECO:0000313" key="4">
    <source>
        <dbReference type="Proteomes" id="UP000010802"/>
    </source>
</evidence>
<dbReference type="HOGENOM" id="CLU_073294_1_0_9"/>
<dbReference type="InterPro" id="IPR041444">
    <property type="entry name" value="HTH_41"/>
</dbReference>
<feature type="domain" description="Uncharacterised protein YhfZ C-terminal" evidence="2">
    <location>
        <begin position="76"/>
        <end position="310"/>
    </location>
</feature>
<sequence length="310" mass="35311">MINKELLTKNGIAVLKLAREFISLKKDDRIEPVGVYAEKFHLGRGTIQSALRFLEETGAVKLEPKGHLGTFIEGLDYRKLWDVAGLGSVTGAMPLPYSRRYEGLATGIYKAFEKSGIPFNMAYMRGGYKRLEALEQSKYDFIIISKLAADMGVLSGKDIEMVIDFGNYSYVKDHKVLFANPEDSEIRDGMRVALDKSSPDHFILTTYECEGKEVKYVELTYNQILKSLLDKKVDAAIWNIDEIEDRNLSISYFDLKNLKAVKLKEDNTKAVLVTKKSEWGLRDILRNVIDKQYVIEIQKKVLEGKMLPNY</sequence>
<organism evidence="3 4">
    <name type="scientific">Tepidanaerobacter acetatoxydans (strain DSM 21804 / JCM 16047 / Re1)</name>
    <dbReference type="NCBI Taxonomy" id="1209989"/>
    <lineage>
        <taxon>Bacteria</taxon>
        <taxon>Bacillati</taxon>
        <taxon>Bacillota</taxon>
        <taxon>Clostridia</taxon>
        <taxon>Thermosediminibacterales</taxon>
        <taxon>Tepidanaerobacteraceae</taxon>
        <taxon>Tepidanaerobacter</taxon>
    </lineage>
</organism>
<keyword evidence="4" id="KW-1185">Reference proteome</keyword>
<dbReference type="EMBL" id="HF563609">
    <property type="protein sequence ID" value="CDI40918.1"/>
    <property type="molecule type" value="Genomic_DNA"/>
</dbReference>
<proteinExistence type="predicted"/>
<evidence type="ECO:0000259" key="2">
    <source>
        <dbReference type="Pfam" id="PF14503"/>
    </source>
</evidence>
<dbReference type="Proteomes" id="UP000010802">
    <property type="component" value="Chromosome"/>
</dbReference>
<feature type="domain" description="YhfZ helix-turn-helix" evidence="1">
    <location>
        <begin position="28"/>
        <end position="72"/>
    </location>
</feature>
<dbReference type="KEGG" id="tep:TepRe1_2034"/>
<evidence type="ECO:0000313" key="3">
    <source>
        <dbReference type="EMBL" id="CDI40918.1"/>
    </source>
</evidence>
<dbReference type="SUPFAM" id="SSF53850">
    <property type="entry name" value="Periplasmic binding protein-like II"/>
    <property type="match status" value="1"/>
</dbReference>
<dbReference type="STRING" id="1209989.TepRe1_2034"/>
<dbReference type="Gene3D" id="3.40.190.10">
    <property type="entry name" value="Periplasmic binding protein-like II"/>
    <property type="match status" value="2"/>
</dbReference>
<dbReference type="Pfam" id="PF14503">
    <property type="entry name" value="YhfZ_C"/>
    <property type="match status" value="1"/>
</dbReference>
<dbReference type="AlphaFoldDB" id="F4LR07"/>
<dbReference type="Pfam" id="PF14502">
    <property type="entry name" value="HTH_41"/>
    <property type="match status" value="1"/>
</dbReference>
<accession>F4LR07</accession>